<accession>A0ABP1GGP7</accession>
<reference evidence="1 2" key="1">
    <citation type="submission" date="2024-07" db="EMBL/GenBank/DDBJ databases">
        <authorList>
            <person name="Akdeniz Z."/>
        </authorList>
    </citation>
    <scope>NUCLEOTIDE SEQUENCE [LARGE SCALE GENOMIC DNA]</scope>
</reference>
<protein>
    <submittedName>
        <fullName evidence="1">Hypothetical_protein</fullName>
    </submittedName>
</protein>
<comment type="caution">
    <text evidence="1">The sequence shown here is derived from an EMBL/GenBank/DDBJ whole genome shotgun (WGS) entry which is preliminary data.</text>
</comment>
<organism evidence="1 2">
    <name type="scientific">Hexamita inflata</name>
    <dbReference type="NCBI Taxonomy" id="28002"/>
    <lineage>
        <taxon>Eukaryota</taxon>
        <taxon>Metamonada</taxon>
        <taxon>Diplomonadida</taxon>
        <taxon>Hexamitidae</taxon>
        <taxon>Hexamitinae</taxon>
        <taxon>Hexamita</taxon>
    </lineage>
</organism>
<sequence>MKFLGLLALYNVCIRVKDELSRNIKHQERLISSKPINFAFQWVSTTQQNFVDNVWWFLLLCQRRPINQSQGQENEFYFGKSRYIYHKRQSSAANVRAEVALLKYQLCLV</sequence>
<proteinExistence type="predicted"/>
<evidence type="ECO:0000313" key="1">
    <source>
        <dbReference type="EMBL" id="CAL5971290.1"/>
    </source>
</evidence>
<dbReference type="Proteomes" id="UP001642409">
    <property type="component" value="Unassembled WGS sequence"/>
</dbReference>
<gene>
    <name evidence="1" type="ORF">HINF_LOCUS1230</name>
</gene>
<dbReference type="EMBL" id="CAXDID020000002">
    <property type="protein sequence ID" value="CAL5971290.1"/>
    <property type="molecule type" value="Genomic_DNA"/>
</dbReference>
<name>A0ABP1GGP7_9EUKA</name>
<keyword evidence="2" id="KW-1185">Reference proteome</keyword>
<evidence type="ECO:0000313" key="2">
    <source>
        <dbReference type="Proteomes" id="UP001642409"/>
    </source>
</evidence>